<keyword evidence="2" id="KW-1185">Reference proteome</keyword>
<protein>
    <submittedName>
        <fullName evidence="1">Uncharacterized protein</fullName>
    </submittedName>
</protein>
<sequence>MIVPRAIRAAGKAVEKRPVGWVLKFSGVGPTSFPPCTAREGPRRAPTGPGSCLRIVGTTLSRLPPPAYLSGPFVVSPGGSRQGFPSPPRLWRQKRACLQSYPGKGNPLMKEALCCPALSTGSGQRFPT</sequence>
<dbReference type="Proteomes" id="UP001221898">
    <property type="component" value="Unassembled WGS sequence"/>
</dbReference>
<accession>A0AAD7S0A8</accession>
<dbReference type="AlphaFoldDB" id="A0AAD7S0A8"/>
<gene>
    <name evidence="1" type="ORF">AAFF_G00058210</name>
</gene>
<evidence type="ECO:0000313" key="2">
    <source>
        <dbReference type="Proteomes" id="UP001221898"/>
    </source>
</evidence>
<name>A0AAD7S0A8_9TELE</name>
<organism evidence="1 2">
    <name type="scientific">Aldrovandia affinis</name>
    <dbReference type="NCBI Taxonomy" id="143900"/>
    <lineage>
        <taxon>Eukaryota</taxon>
        <taxon>Metazoa</taxon>
        <taxon>Chordata</taxon>
        <taxon>Craniata</taxon>
        <taxon>Vertebrata</taxon>
        <taxon>Euteleostomi</taxon>
        <taxon>Actinopterygii</taxon>
        <taxon>Neopterygii</taxon>
        <taxon>Teleostei</taxon>
        <taxon>Notacanthiformes</taxon>
        <taxon>Halosauridae</taxon>
        <taxon>Aldrovandia</taxon>
    </lineage>
</organism>
<dbReference type="EMBL" id="JAINUG010000135">
    <property type="protein sequence ID" value="KAJ8393602.1"/>
    <property type="molecule type" value="Genomic_DNA"/>
</dbReference>
<proteinExistence type="predicted"/>
<comment type="caution">
    <text evidence="1">The sequence shown here is derived from an EMBL/GenBank/DDBJ whole genome shotgun (WGS) entry which is preliminary data.</text>
</comment>
<evidence type="ECO:0000313" key="1">
    <source>
        <dbReference type="EMBL" id="KAJ8393602.1"/>
    </source>
</evidence>
<reference evidence="1" key="1">
    <citation type="journal article" date="2023" name="Science">
        <title>Genome structures resolve the early diversification of teleost fishes.</title>
        <authorList>
            <person name="Parey E."/>
            <person name="Louis A."/>
            <person name="Montfort J."/>
            <person name="Bouchez O."/>
            <person name="Roques C."/>
            <person name="Iampietro C."/>
            <person name="Lluch J."/>
            <person name="Castinel A."/>
            <person name="Donnadieu C."/>
            <person name="Desvignes T."/>
            <person name="Floi Bucao C."/>
            <person name="Jouanno E."/>
            <person name="Wen M."/>
            <person name="Mejri S."/>
            <person name="Dirks R."/>
            <person name="Jansen H."/>
            <person name="Henkel C."/>
            <person name="Chen W.J."/>
            <person name="Zahm M."/>
            <person name="Cabau C."/>
            <person name="Klopp C."/>
            <person name="Thompson A.W."/>
            <person name="Robinson-Rechavi M."/>
            <person name="Braasch I."/>
            <person name="Lecointre G."/>
            <person name="Bobe J."/>
            <person name="Postlethwait J.H."/>
            <person name="Berthelot C."/>
            <person name="Roest Crollius H."/>
            <person name="Guiguen Y."/>
        </authorList>
    </citation>
    <scope>NUCLEOTIDE SEQUENCE</scope>
    <source>
        <strain evidence="1">NC1722</strain>
    </source>
</reference>